<comment type="caution">
    <text evidence="1">The sequence shown here is derived from an EMBL/GenBank/DDBJ whole genome shotgun (WGS) entry which is preliminary data.</text>
</comment>
<proteinExistence type="predicted"/>
<organism evidence="1 2">
    <name type="scientific">Phakopsora pachyrhizi</name>
    <name type="common">Asian soybean rust disease fungus</name>
    <dbReference type="NCBI Taxonomy" id="170000"/>
    <lineage>
        <taxon>Eukaryota</taxon>
        <taxon>Fungi</taxon>
        <taxon>Dikarya</taxon>
        <taxon>Basidiomycota</taxon>
        <taxon>Pucciniomycotina</taxon>
        <taxon>Pucciniomycetes</taxon>
        <taxon>Pucciniales</taxon>
        <taxon>Phakopsoraceae</taxon>
        <taxon>Phakopsora</taxon>
    </lineage>
</organism>
<dbReference type="AlphaFoldDB" id="A0AAV0BSQ7"/>
<gene>
    <name evidence="1" type="ORF">PPACK8108_LOCUS25371</name>
</gene>
<keyword evidence="2" id="KW-1185">Reference proteome</keyword>
<dbReference type="Proteomes" id="UP001153365">
    <property type="component" value="Unassembled WGS sequence"/>
</dbReference>
<name>A0AAV0BSQ7_PHAPC</name>
<protein>
    <submittedName>
        <fullName evidence="1">Uncharacterized protein</fullName>
    </submittedName>
</protein>
<evidence type="ECO:0000313" key="1">
    <source>
        <dbReference type="EMBL" id="CAH7690125.1"/>
    </source>
</evidence>
<evidence type="ECO:0000313" key="2">
    <source>
        <dbReference type="Proteomes" id="UP001153365"/>
    </source>
</evidence>
<sequence>WLSSLIKELWSLNDLNTVCYIDNSGLHDKIKFGNHHSKTKYLDTKAKWITNKFNSLEIKIKLIKSEEMIADCLTKASCSKTNLHFLKVALS</sequence>
<accession>A0AAV0BSQ7</accession>
<dbReference type="EMBL" id="CALTRL010006201">
    <property type="protein sequence ID" value="CAH7690125.1"/>
    <property type="molecule type" value="Genomic_DNA"/>
</dbReference>
<feature type="non-terminal residue" evidence="1">
    <location>
        <position position="1"/>
    </location>
</feature>
<reference evidence="1" key="1">
    <citation type="submission" date="2022-06" db="EMBL/GenBank/DDBJ databases">
        <authorList>
            <consortium name="SYNGENTA / RWTH Aachen University"/>
        </authorList>
    </citation>
    <scope>NUCLEOTIDE SEQUENCE</scope>
</reference>